<keyword evidence="3" id="KW-1185">Reference proteome</keyword>
<feature type="compositionally biased region" description="Polar residues" evidence="1">
    <location>
        <begin position="185"/>
        <end position="202"/>
    </location>
</feature>
<feature type="compositionally biased region" description="Basic and acidic residues" evidence="1">
    <location>
        <begin position="204"/>
        <end position="222"/>
    </location>
</feature>
<gene>
    <name evidence="2" type="ORF">B0I35DRAFT_483250</name>
</gene>
<name>A0A8K0WKX3_9HYPO</name>
<dbReference type="Proteomes" id="UP000813444">
    <property type="component" value="Unassembled WGS sequence"/>
</dbReference>
<evidence type="ECO:0000313" key="2">
    <source>
        <dbReference type="EMBL" id="KAH7307955.1"/>
    </source>
</evidence>
<dbReference type="OrthoDB" id="5089838at2759"/>
<organism evidence="2 3">
    <name type="scientific">Stachybotrys elegans</name>
    <dbReference type="NCBI Taxonomy" id="80388"/>
    <lineage>
        <taxon>Eukaryota</taxon>
        <taxon>Fungi</taxon>
        <taxon>Dikarya</taxon>
        <taxon>Ascomycota</taxon>
        <taxon>Pezizomycotina</taxon>
        <taxon>Sordariomycetes</taxon>
        <taxon>Hypocreomycetidae</taxon>
        <taxon>Hypocreales</taxon>
        <taxon>Stachybotryaceae</taxon>
        <taxon>Stachybotrys</taxon>
    </lineage>
</organism>
<sequence length="239" mass="27176">MNTPPAGIPPSPGMQASASAMHGASLKTQLNQLIRSREEATPEAESPKNVVHCYKWQCEELHNHFSANEIETHRRKIRQNNYWGSEYHHYMKVLDTLARQKAHEAHGVTSEPTADHMQTMAIFIRRLLKHGGLSPTQINKSRHSIEDQQYWQAEVDLFQPLIVLREEQMREAVRKMDQKGCKRPTAQQRQNARGIPPNNTRNRPPHDDIAGRTRARTREANRVLRSSSGNGSGSAKAAR</sequence>
<dbReference type="AlphaFoldDB" id="A0A8K0WKX3"/>
<feature type="compositionally biased region" description="Pro residues" evidence="1">
    <location>
        <begin position="1"/>
        <end position="12"/>
    </location>
</feature>
<dbReference type="EMBL" id="JAGPNK010000016">
    <property type="protein sequence ID" value="KAH7307955.1"/>
    <property type="molecule type" value="Genomic_DNA"/>
</dbReference>
<evidence type="ECO:0000256" key="1">
    <source>
        <dbReference type="SAM" id="MobiDB-lite"/>
    </source>
</evidence>
<proteinExistence type="predicted"/>
<reference evidence="2" key="1">
    <citation type="journal article" date="2021" name="Nat. Commun.">
        <title>Genetic determinants of endophytism in the Arabidopsis root mycobiome.</title>
        <authorList>
            <person name="Mesny F."/>
            <person name="Miyauchi S."/>
            <person name="Thiergart T."/>
            <person name="Pickel B."/>
            <person name="Atanasova L."/>
            <person name="Karlsson M."/>
            <person name="Huettel B."/>
            <person name="Barry K.W."/>
            <person name="Haridas S."/>
            <person name="Chen C."/>
            <person name="Bauer D."/>
            <person name="Andreopoulos W."/>
            <person name="Pangilinan J."/>
            <person name="LaButti K."/>
            <person name="Riley R."/>
            <person name="Lipzen A."/>
            <person name="Clum A."/>
            <person name="Drula E."/>
            <person name="Henrissat B."/>
            <person name="Kohler A."/>
            <person name="Grigoriev I.V."/>
            <person name="Martin F.M."/>
            <person name="Hacquard S."/>
        </authorList>
    </citation>
    <scope>NUCLEOTIDE SEQUENCE</scope>
    <source>
        <strain evidence="2">MPI-CAGE-CH-0235</strain>
    </source>
</reference>
<evidence type="ECO:0000313" key="3">
    <source>
        <dbReference type="Proteomes" id="UP000813444"/>
    </source>
</evidence>
<accession>A0A8K0WKX3</accession>
<comment type="caution">
    <text evidence="2">The sequence shown here is derived from an EMBL/GenBank/DDBJ whole genome shotgun (WGS) entry which is preliminary data.</text>
</comment>
<feature type="region of interest" description="Disordered" evidence="1">
    <location>
        <begin position="174"/>
        <end position="239"/>
    </location>
</feature>
<protein>
    <submittedName>
        <fullName evidence="2">Uncharacterized protein</fullName>
    </submittedName>
</protein>
<feature type="region of interest" description="Disordered" evidence="1">
    <location>
        <begin position="1"/>
        <end position="22"/>
    </location>
</feature>